<dbReference type="SUPFAM" id="SSF158682">
    <property type="entry name" value="TerB-like"/>
    <property type="match status" value="1"/>
</dbReference>
<dbReference type="Pfam" id="PF04391">
    <property type="entry name" value="DUF533"/>
    <property type="match status" value="1"/>
</dbReference>
<organism evidence="1 2">
    <name type="scientific">Pigmentiphaga aceris</name>
    <dbReference type="NCBI Taxonomy" id="1940612"/>
    <lineage>
        <taxon>Bacteria</taxon>
        <taxon>Pseudomonadati</taxon>
        <taxon>Pseudomonadota</taxon>
        <taxon>Betaproteobacteria</taxon>
        <taxon>Burkholderiales</taxon>
        <taxon>Alcaligenaceae</taxon>
        <taxon>Pigmentiphaga</taxon>
    </lineage>
</organism>
<dbReference type="InterPro" id="IPR029024">
    <property type="entry name" value="TerB-like"/>
</dbReference>
<gene>
    <name evidence="1" type="ORF">FXN63_00390</name>
</gene>
<evidence type="ECO:0000313" key="2">
    <source>
        <dbReference type="Proteomes" id="UP000325161"/>
    </source>
</evidence>
<dbReference type="KEGG" id="pacr:FXN63_00390"/>
<keyword evidence="2" id="KW-1185">Reference proteome</keyword>
<dbReference type="OrthoDB" id="5459344at2"/>
<sequence>MSARNLLDQLLQSGKNLLNEGASRAGTSGGAGSLLSGLGGNLGKLTGGQGGGGLGGMLGSVGGALGNMGGVGKGALGAGALGLLLSSKQARKIGGSVALYGGMAALGALAYKAYGDWQKQQTAPGTAPAEAPRTLDRLPAPEAEVHSKAVLMAMIGAAKADGHIDANEQEAIRGELAKVTDNAEDRAWLEAEISRPLDPAAIARAATTPEMAAEMYLASLLVVDEEAFMERAYLDELARQLKLDPGLKQQLEQNLKANVQPV</sequence>
<dbReference type="InterPro" id="IPR007486">
    <property type="entry name" value="YebE"/>
</dbReference>
<evidence type="ECO:0000313" key="1">
    <source>
        <dbReference type="EMBL" id="QEI04460.1"/>
    </source>
</evidence>
<dbReference type="AlphaFoldDB" id="A0A5C0AU76"/>
<dbReference type="RefSeq" id="WP_148811780.1">
    <property type="nucleotide sequence ID" value="NZ_CP043046.1"/>
</dbReference>
<dbReference type="Proteomes" id="UP000325161">
    <property type="component" value="Chromosome"/>
</dbReference>
<reference evidence="1 2" key="1">
    <citation type="submission" date="2019-08" db="EMBL/GenBank/DDBJ databases">
        <title>Amphibian skin-associated Pigmentiphaga: genome sequence and occurrence across geography and hosts.</title>
        <authorList>
            <person name="Bletz M.C."/>
            <person name="Bunk B."/>
            <person name="Sproeer C."/>
            <person name="Biwer P."/>
            <person name="Reiter S."/>
            <person name="Rabemananjara F.C.E."/>
            <person name="Schulz S."/>
            <person name="Overmann J."/>
            <person name="Vences M."/>
        </authorList>
    </citation>
    <scope>NUCLEOTIDE SEQUENCE [LARGE SCALE GENOMIC DNA]</scope>
    <source>
        <strain evidence="1 2">Mada1488</strain>
    </source>
</reference>
<dbReference type="CDD" id="cd07178">
    <property type="entry name" value="terB_like_YebE"/>
    <property type="match status" value="1"/>
</dbReference>
<proteinExistence type="predicted"/>
<protein>
    <submittedName>
        <fullName evidence="1">Tellurite resistance TerB family protein</fullName>
    </submittedName>
</protein>
<name>A0A5C0AU76_9BURK</name>
<accession>A0A5C0AU76</accession>
<dbReference type="EMBL" id="CP043046">
    <property type="protein sequence ID" value="QEI04460.1"/>
    <property type="molecule type" value="Genomic_DNA"/>
</dbReference>